<protein>
    <submittedName>
        <fullName evidence="3">Phenazine biosynthesis protein, PhzF family</fullName>
    </submittedName>
    <submittedName>
        <fullName evidence="4">Putative diaminopimelate epimerase, PhzF family</fullName>
    </submittedName>
</protein>
<dbReference type="SUPFAM" id="SSF54506">
    <property type="entry name" value="Diaminopimelate epimerase-like"/>
    <property type="match status" value="1"/>
</dbReference>
<accession>A0A069ARP0</accession>
<dbReference type="EMBL" id="LK932849">
    <property type="protein sequence ID" value="CDS94376.1"/>
    <property type="molecule type" value="Genomic_DNA"/>
</dbReference>
<dbReference type="AlphaFoldDB" id="A0A069ARP0"/>
<evidence type="ECO:0000313" key="4">
    <source>
        <dbReference type="EMBL" id="CDS94376.1"/>
    </source>
</evidence>
<feature type="active site" evidence="1">
    <location>
        <position position="47"/>
    </location>
</feature>
<dbReference type="Pfam" id="PF02567">
    <property type="entry name" value="PhzC-PhzF"/>
    <property type="match status" value="1"/>
</dbReference>
<gene>
    <name evidence="4" type="ORF">BN1095_20001</name>
    <name evidence="2" type="ORF">BN1096_700197</name>
    <name evidence="3" type="ORF">BN1097_710197</name>
</gene>
<proteinExistence type="predicted"/>
<evidence type="ECO:0000313" key="2">
    <source>
        <dbReference type="EMBL" id="CDS88841.1"/>
    </source>
</evidence>
<name>A0A069ARP0_CLODI</name>
<dbReference type="GO" id="GO:0005737">
    <property type="term" value="C:cytoplasm"/>
    <property type="evidence" value="ECO:0007669"/>
    <property type="project" value="TreeGrafter"/>
</dbReference>
<organism evidence="4">
    <name type="scientific">Clostridioides difficile</name>
    <name type="common">Peptoclostridium difficile</name>
    <dbReference type="NCBI Taxonomy" id="1496"/>
    <lineage>
        <taxon>Bacteria</taxon>
        <taxon>Bacillati</taxon>
        <taxon>Bacillota</taxon>
        <taxon>Clostridia</taxon>
        <taxon>Peptostreptococcales</taxon>
        <taxon>Peptostreptococcaceae</taxon>
        <taxon>Clostridioides</taxon>
    </lineage>
</organism>
<dbReference type="PANTHER" id="PTHR13774">
    <property type="entry name" value="PHENAZINE BIOSYNTHESIS PROTEIN"/>
    <property type="match status" value="1"/>
</dbReference>
<dbReference type="PIRSF" id="PIRSF016184">
    <property type="entry name" value="PhzC_PhzF"/>
    <property type="match status" value="1"/>
</dbReference>
<evidence type="ECO:0000313" key="3">
    <source>
        <dbReference type="EMBL" id="CDS89468.1"/>
    </source>
</evidence>
<dbReference type="Gene3D" id="3.10.310.10">
    <property type="entry name" value="Diaminopimelate Epimerase, Chain A, domain 1"/>
    <property type="match status" value="2"/>
</dbReference>
<evidence type="ECO:0000256" key="1">
    <source>
        <dbReference type="PIRSR" id="PIRSR016184-1"/>
    </source>
</evidence>
<reference evidence="4" key="1">
    <citation type="submission" date="2014-07" db="EMBL/GenBank/DDBJ databases">
        <authorList>
            <person name="Monot Marc"/>
        </authorList>
    </citation>
    <scope>NUCLEOTIDE SEQUENCE</scope>
    <source>
        <strain evidence="4">7032989</strain>
        <strain evidence="3">7032994</strain>
    </source>
</reference>
<sequence>MNKIKIKQVDAFTTIPFGGNPAGVVTDASNISDEIKQNVAKEMNLSETAFVSESNVADFKVQFFTPGLEVDLCGHATIGTFHALLEEGRLNTNKSIFYQETKAGVLSVELKEINNENIFMMEQNTPEFENLDNCRKELAQMIDVHEDRLLEYPIIKVNTGLWWLVFGLKSLDDLKNISPDLNKIKKFSGDNNIIGITPFCIETIDKKCDYHLRSIAPYVGVTEDPVCGTGNACVSSYIVHHNILDKTSFIGEQGNFINRPGKVYVNITRENNDITSVKIGGNAYTVLSGEIMY</sequence>
<dbReference type="EMBL" id="LK932411">
    <property type="protein sequence ID" value="CDS89468.1"/>
    <property type="molecule type" value="Genomic_DNA"/>
</dbReference>
<dbReference type="InterPro" id="IPR003719">
    <property type="entry name" value="Phenazine_PhzF-like"/>
</dbReference>
<dbReference type="GO" id="GO:0016853">
    <property type="term" value="F:isomerase activity"/>
    <property type="evidence" value="ECO:0007669"/>
    <property type="project" value="TreeGrafter"/>
</dbReference>
<dbReference type="RefSeq" id="WP_021367214.1">
    <property type="nucleotide sequence ID" value="NZ_BBYB01000112.1"/>
</dbReference>
<dbReference type="EMBL" id="LK932525">
    <property type="protein sequence ID" value="CDS88841.1"/>
    <property type="molecule type" value="Genomic_DNA"/>
</dbReference>
<dbReference type="NCBIfam" id="TIGR00654">
    <property type="entry name" value="PhzF_family"/>
    <property type="match status" value="1"/>
</dbReference>